<keyword evidence="2 6" id="KW-0812">Transmembrane</keyword>
<dbReference type="InterPro" id="IPR001902">
    <property type="entry name" value="SLC26A/SulP_fam"/>
</dbReference>
<evidence type="ECO:0000313" key="9">
    <source>
        <dbReference type="Proteomes" id="UP000023152"/>
    </source>
</evidence>
<feature type="transmembrane region" description="Helical" evidence="6">
    <location>
        <begin position="198"/>
        <end position="221"/>
    </location>
</feature>
<feature type="transmembrane region" description="Helical" evidence="6">
    <location>
        <begin position="92"/>
        <end position="116"/>
    </location>
</feature>
<feature type="transmembrane region" description="Helical" evidence="6">
    <location>
        <begin position="368"/>
        <end position="394"/>
    </location>
</feature>
<feature type="region of interest" description="Disordered" evidence="5">
    <location>
        <begin position="1"/>
        <end position="28"/>
    </location>
</feature>
<evidence type="ECO:0000313" key="8">
    <source>
        <dbReference type="EMBL" id="ETO24745.1"/>
    </source>
</evidence>
<evidence type="ECO:0000256" key="5">
    <source>
        <dbReference type="SAM" id="MobiDB-lite"/>
    </source>
</evidence>
<dbReference type="OrthoDB" id="288203at2759"/>
<feature type="compositionally biased region" description="Polar residues" evidence="5">
    <location>
        <begin position="1"/>
        <end position="16"/>
    </location>
</feature>
<keyword evidence="9" id="KW-1185">Reference proteome</keyword>
<feature type="domain" description="SLC26A/SulP transporter" evidence="7">
    <location>
        <begin position="127"/>
        <end position="209"/>
    </location>
</feature>
<feature type="transmembrane region" description="Helical" evidence="6">
    <location>
        <begin position="233"/>
        <end position="253"/>
    </location>
</feature>
<evidence type="ECO:0000256" key="3">
    <source>
        <dbReference type="ARBA" id="ARBA00022989"/>
    </source>
</evidence>
<feature type="transmembrane region" description="Helical" evidence="6">
    <location>
        <begin position="259"/>
        <end position="279"/>
    </location>
</feature>
<accession>X6NEI9</accession>
<evidence type="ECO:0000256" key="1">
    <source>
        <dbReference type="ARBA" id="ARBA00004141"/>
    </source>
</evidence>
<name>X6NEI9_RETFI</name>
<evidence type="ECO:0000259" key="7">
    <source>
        <dbReference type="Pfam" id="PF00916"/>
    </source>
</evidence>
<proteinExistence type="predicted"/>
<dbReference type="PANTHER" id="PTHR11814">
    <property type="entry name" value="SULFATE TRANSPORTER"/>
    <property type="match status" value="1"/>
</dbReference>
<comment type="subcellular location">
    <subcellularLocation>
        <location evidence="1">Membrane</location>
        <topology evidence="1">Multi-pass membrane protein</topology>
    </subcellularLocation>
</comment>
<feature type="transmembrane region" description="Helical" evidence="6">
    <location>
        <begin position="159"/>
        <end position="178"/>
    </location>
</feature>
<evidence type="ECO:0000256" key="6">
    <source>
        <dbReference type="SAM" id="Phobius"/>
    </source>
</evidence>
<comment type="caution">
    <text evidence="8">The sequence shown here is derived from an EMBL/GenBank/DDBJ whole genome shotgun (WGS) entry which is preliminary data.</text>
</comment>
<dbReference type="GO" id="GO:0016020">
    <property type="term" value="C:membrane"/>
    <property type="evidence" value="ECO:0007669"/>
    <property type="project" value="UniProtKB-SubCell"/>
</dbReference>
<feature type="transmembrane region" description="Helical" evidence="6">
    <location>
        <begin position="300"/>
        <end position="319"/>
    </location>
</feature>
<feature type="domain" description="SLC26A/SulP transporter" evidence="7">
    <location>
        <begin position="233"/>
        <end position="319"/>
    </location>
</feature>
<dbReference type="GO" id="GO:0055085">
    <property type="term" value="P:transmembrane transport"/>
    <property type="evidence" value="ECO:0007669"/>
    <property type="project" value="InterPro"/>
</dbReference>
<dbReference type="InterPro" id="IPR011547">
    <property type="entry name" value="SLC26A/SulP_dom"/>
</dbReference>
<keyword evidence="4 6" id="KW-0472">Membrane</keyword>
<sequence>MADVSDNGSEIQTFTSDNKDVQHLQSENEQVSKDVLEDTLKELHPNYDLTQPEEADEGLIDHLRKLVVIIGSIVYIKNWVPKYKKSMVRGDIAAGLSVIGMLIPQATGGLFIYKFFGIFQFKIDFPSYSGIVGVSTAMGLYTSCVGLCLYPLFGTSRHITFGCSVLGAVLPSSVLTRFNPLTDKSNTLEEYETAVNTLSFMTGIFFFFFYYQFFVCLFAQMGVCEKKKKKKKGVFYTIMSILGIGNVASFLSYPVLQGFIGGAAIQIAAVQIRSIFALSGTANTTIESLKLLRYLKDANWTSFAFLTLIVVILFTFINFQGKFLYHDKKGSWNKHNHKAPSIIGVVDLKFPTSINIDFDLVKNFPDLFLLQALLIAVVLYTTHVAGLIFFFFSFPSFEFYTKKKCHKKK</sequence>
<protein>
    <submittedName>
        <fullName evidence="8">Sulfate permease 2</fullName>
    </submittedName>
</protein>
<dbReference type="Proteomes" id="UP000023152">
    <property type="component" value="Unassembled WGS sequence"/>
</dbReference>
<feature type="transmembrane region" description="Helical" evidence="6">
    <location>
        <begin position="128"/>
        <end position="152"/>
    </location>
</feature>
<keyword evidence="3 6" id="KW-1133">Transmembrane helix</keyword>
<dbReference type="EMBL" id="ASPP01008988">
    <property type="protein sequence ID" value="ETO24745.1"/>
    <property type="molecule type" value="Genomic_DNA"/>
</dbReference>
<dbReference type="Pfam" id="PF00916">
    <property type="entry name" value="Sulfate_transp"/>
    <property type="match status" value="2"/>
</dbReference>
<gene>
    <name evidence="8" type="ORF">RFI_12412</name>
</gene>
<evidence type="ECO:0000256" key="2">
    <source>
        <dbReference type="ARBA" id="ARBA00022692"/>
    </source>
</evidence>
<evidence type="ECO:0000256" key="4">
    <source>
        <dbReference type="ARBA" id="ARBA00023136"/>
    </source>
</evidence>
<organism evidence="8 9">
    <name type="scientific">Reticulomyxa filosa</name>
    <dbReference type="NCBI Taxonomy" id="46433"/>
    <lineage>
        <taxon>Eukaryota</taxon>
        <taxon>Sar</taxon>
        <taxon>Rhizaria</taxon>
        <taxon>Retaria</taxon>
        <taxon>Foraminifera</taxon>
        <taxon>Monothalamids</taxon>
        <taxon>Reticulomyxidae</taxon>
        <taxon>Reticulomyxa</taxon>
    </lineage>
</organism>
<reference evidence="8 9" key="1">
    <citation type="journal article" date="2013" name="Curr. Biol.">
        <title>The Genome of the Foraminiferan Reticulomyxa filosa.</title>
        <authorList>
            <person name="Glockner G."/>
            <person name="Hulsmann N."/>
            <person name="Schleicher M."/>
            <person name="Noegel A.A."/>
            <person name="Eichinger L."/>
            <person name="Gallinger C."/>
            <person name="Pawlowski J."/>
            <person name="Sierra R."/>
            <person name="Euteneuer U."/>
            <person name="Pillet L."/>
            <person name="Moustafa A."/>
            <person name="Platzer M."/>
            <person name="Groth M."/>
            <person name="Szafranski K."/>
            <person name="Schliwa M."/>
        </authorList>
    </citation>
    <scope>NUCLEOTIDE SEQUENCE [LARGE SCALE GENOMIC DNA]</scope>
</reference>
<dbReference type="AlphaFoldDB" id="X6NEI9"/>